<organism evidence="2 3">
    <name type="scientific">Uabimicrobium amorphum</name>
    <dbReference type="NCBI Taxonomy" id="2596890"/>
    <lineage>
        <taxon>Bacteria</taxon>
        <taxon>Pseudomonadati</taxon>
        <taxon>Planctomycetota</taxon>
        <taxon>Candidatus Uabimicrobiia</taxon>
        <taxon>Candidatus Uabimicrobiales</taxon>
        <taxon>Candidatus Uabimicrobiaceae</taxon>
        <taxon>Candidatus Uabimicrobium</taxon>
    </lineage>
</organism>
<keyword evidence="1" id="KW-0472">Membrane</keyword>
<name>A0A5S9IMG6_UABAM</name>
<dbReference type="Pfam" id="PF08570">
    <property type="entry name" value="DUF1761"/>
    <property type="match status" value="1"/>
</dbReference>
<accession>A0A5S9IMG6</accession>
<dbReference type="AlphaFoldDB" id="A0A5S9IMG6"/>
<feature type="transmembrane region" description="Helical" evidence="1">
    <location>
        <begin position="12"/>
        <end position="34"/>
    </location>
</feature>
<sequence length="138" mass="14764">MFNIDFSTLNWLAIAASVVAGQIISTIWFVAIVGNPWAREYGVSDKKQHAKEIPGYTYAVGLVCTIVLVLSIAILQQVLKVDTLGGAISSGLFVAIGFAASTSLPGNAFLKRWSAFLMMIGSQTAMILGISIILALWK</sequence>
<keyword evidence="1" id="KW-1133">Transmembrane helix</keyword>
<dbReference type="OrthoDB" id="2623652at2"/>
<dbReference type="Proteomes" id="UP000326354">
    <property type="component" value="Chromosome"/>
</dbReference>
<evidence type="ECO:0000313" key="3">
    <source>
        <dbReference type="Proteomes" id="UP000326354"/>
    </source>
</evidence>
<evidence type="ECO:0000313" key="2">
    <source>
        <dbReference type="EMBL" id="BBM84613.1"/>
    </source>
</evidence>
<evidence type="ECO:0008006" key="4">
    <source>
        <dbReference type="Google" id="ProtNLM"/>
    </source>
</evidence>
<feature type="transmembrane region" description="Helical" evidence="1">
    <location>
        <begin position="55"/>
        <end position="78"/>
    </location>
</feature>
<dbReference type="InterPro" id="IPR013879">
    <property type="entry name" value="DUF1761"/>
</dbReference>
<proteinExistence type="predicted"/>
<evidence type="ECO:0000256" key="1">
    <source>
        <dbReference type="SAM" id="Phobius"/>
    </source>
</evidence>
<dbReference type="RefSeq" id="WP_151968756.1">
    <property type="nucleotide sequence ID" value="NZ_AP019860.1"/>
</dbReference>
<feature type="transmembrane region" description="Helical" evidence="1">
    <location>
        <begin position="84"/>
        <end position="104"/>
    </location>
</feature>
<dbReference type="EMBL" id="AP019860">
    <property type="protein sequence ID" value="BBM84613.1"/>
    <property type="molecule type" value="Genomic_DNA"/>
</dbReference>
<reference evidence="2 3" key="1">
    <citation type="submission" date="2019-08" db="EMBL/GenBank/DDBJ databases">
        <title>Complete genome sequence of Candidatus Uab amorphum.</title>
        <authorList>
            <person name="Shiratori T."/>
            <person name="Suzuki S."/>
            <person name="Kakizawa Y."/>
            <person name="Ishida K."/>
        </authorList>
    </citation>
    <scope>NUCLEOTIDE SEQUENCE [LARGE SCALE GENOMIC DNA]</scope>
    <source>
        <strain evidence="2 3">SRT547</strain>
    </source>
</reference>
<keyword evidence="3" id="KW-1185">Reference proteome</keyword>
<feature type="transmembrane region" description="Helical" evidence="1">
    <location>
        <begin position="116"/>
        <end position="137"/>
    </location>
</feature>
<gene>
    <name evidence="2" type="ORF">UABAM_02974</name>
</gene>
<keyword evidence="1" id="KW-0812">Transmembrane</keyword>
<protein>
    <recommendedName>
        <fullName evidence="4">DUF1761 domain-containing protein</fullName>
    </recommendedName>
</protein>
<dbReference type="KEGG" id="uam:UABAM_02974"/>